<sequence length="57" mass="6688">MMYDCFSIPLFCNYFNHSLILPRVLNKNWIQKTVFVGRKLPKKGGGLLQRSCWLKAL</sequence>
<evidence type="ECO:0000313" key="2">
    <source>
        <dbReference type="Proteomes" id="UP000580250"/>
    </source>
</evidence>
<dbReference type="AlphaFoldDB" id="A0A6V7ULY6"/>
<accession>A0A6V7ULY6</accession>
<dbReference type="EMBL" id="CAJEWN010000084">
    <property type="protein sequence ID" value="CAD2161232.1"/>
    <property type="molecule type" value="Genomic_DNA"/>
</dbReference>
<organism evidence="1 2">
    <name type="scientific">Meloidogyne enterolobii</name>
    <name type="common">Root-knot nematode worm</name>
    <name type="synonym">Meloidogyne mayaguensis</name>
    <dbReference type="NCBI Taxonomy" id="390850"/>
    <lineage>
        <taxon>Eukaryota</taxon>
        <taxon>Metazoa</taxon>
        <taxon>Ecdysozoa</taxon>
        <taxon>Nematoda</taxon>
        <taxon>Chromadorea</taxon>
        <taxon>Rhabditida</taxon>
        <taxon>Tylenchina</taxon>
        <taxon>Tylenchomorpha</taxon>
        <taxon>Tylenchoidea</taxon>
        <taxon>Meloidogynidae</taxon>
        <taxon>Meloidogyninae</taxon>
        <taxon>Meloidogyne</taxon>
    </lineage>
</organism>
<evidence type="ECO:0000313" key="1">
    <source>
        <dbReference type="EMBL" id="CAD2161232.1"/>
    </source>
</evidence>
<reference evidence="1 2" key="1">
    <citation type="submission" date="2020-08" db="EMBL/GenBank/DDBJ databases">
        <authorList>
            <person name="Koutsovoulos G."/>
            <person name="Danchin GJ E."/>
        </authorList>
    </citation>
    <scope>NUCLEOTIDE SEQUENCE [LARGE SCALE GENOMIC DNA]</scope>
</reference>
<protein>
    <submittedName>
        <fullName evidence="1">Uncharacterized protein</fullName>
    </submittedName>
</protein>
<proteinExistence type="predicted"/>
<dbReference type="Proteomes" id="UP000580250">
    <property type="component" value="Unassembled WGS sequence"/>
</dbReference>
<gene>
    <name evidence="1" type="ORF">MENT_LOCUS14706</name>
</gene>
<comment type="caution">
    <text evidence="1">The sequence shown here is derived from an EMBL/GenBank/DDBJ whole genome shotgun (WGS) entry which is preliminary data.</text>
</comment>
<name>A0A6V7ULY6_MELEN</name>